<dbReference type="EMBL" id="POUA01000034">
    <property type="protein sequence ID" value="PZG52260.1"/>
    <property type="molecule type" value="Genomic_DNA"/>
</dbReference>
<dbReference type="InterPro" id="IPR039420">
    <property type="entry name" value="WalR-like"/>
</dbReference>
<evidence type="ECO:0000313" key="5">
    <source>
        <dbReference type="EMBL" id="PZG52260.1"/>
    </source>
</evidence>
<dbReference type="PRINTS" id="PR00038">
    <property type="entry name" value="HTHLUXR"/>
</dbReference>
<dbReference type="InterPro" id="IPR000792">
    <property type="entry name" value="Tscrpt_reg_LuxR_C"/>
</dbReference>
<dbReference type="GO" id="GO:0006355">
    <property type="term" value="P:regulation of DNA-templated transcription"/>
    <property type="evidence" value="ECO:0007669"/>
    <property type="project" value="InterPro"/>
</dbReference>
<dbReference type="SUPFAM" id="SSF46894">
    <property type="entry name" value="C-terminal effector domain of the bipartite response regulators"/>
    <property type="match status" value="1"/>
</dbReference>
<proteinExistence type="predicted"/>
<evidence type="ECO:0000256" key="2">
    <source>
        <dbReference type="ARBA" id="ARBA00023125"/>
    </source>
</evidence>
<evidence type="ECO:0000313" key="6">
    <source>
        <dbReference type="Proteomes" id="UP000248544"/>
    </source>
</evidence>
<comment type="caution">
    <text evidence="5">The sequence shown here is derived from an EMBL/GenBank/DDBJ whole genome shotgun (WGS) entry which is preliminary data.</text>
</comment>
<dbReference type="PANTHER" id="PTHR43214">
    <property type="entry name" value="TWO-COMPONENT RESPONSE REGULATOR"/>
    <property type="match status" value="1"/>
</dbReference>
<keyword evidence="2" id="KW-0238">DNA-binding</keyword>
<keyword evidence="1" id="KW-0805">Transcription regulation</keyword>
<dbReference type="Gene3D" id="1.10.10.10">
    <property type="entry name" value="Winged helix-like DNA-binding domain superfamily/Winged helix DNA-binding domain"/>
    <property type="match status" value="1"/>
</dbReference>
<evidence type="ECO:0000256" key="3">
    <source>
        <dbReference type="ARBA" id="ARBA00023163"/>
    </source>
</evidence>
<dbReference type="CDD" id="cd06170">
    <property type="entry name" value="LuxR_C_like"/>
    <property type="match status" value="1"/>
</dbReference>
<dbReference type="PANTHER" id="PTHR43214:SF24">
    <property type="entry name" value="TRANSCRIPTIONAL REGULATORY PROTEIN NARL-RELATED"/>
    <property type="match status" value="1"/>
</dbReference>
<accession>A0A2W2HP65</accession>
<dbReference type="GO" id="GO:0003677">
    <property type="term" value="F:DNA binding"/>
    <property type="evidence" value="ECO:0007669"/>
    <property type="project" value="UniProtKB-KW"/>
</dbReference>
<evidence type="ECO:0000256" key="1">
    <source>
        <dbReference type="ARBA" id="ARBA00023015"/>
    </source>
</evidence>
<reference evidence="5 6" key="1">
    <citation type="submission" date="2018-01" db="EMBL/GenBank/DDBJ databases">
        <title>Draft genome sequence of Sphaerisporangium sp. 7K107.</title>
        <authorList>
            <person name="Sahin N."/>
            <person name="Saygin H."/>
            <person name="Ay H."/>
        </authorList>
    </citation>
    <scope>NUCLEOTIDE SEQUENCE [LARGE SCALE GENOMIC DNA]</scope>
    <source>
        <strain evidence="5 6">7K107</strain>
    </source>
</reference>
<name>A0A2W2HP65_9ACTN</name>
<dbReference type="InterPro" id="IPR036388">
    <property type="entry name" value="WH-like_DNA-bd_sf"/>
</dbReference>
<dbReference type="PROSITE" id="PS50043">
    <property type="entry name" value="HTH_LUXR_2"/>
    <property type="match status" value="1"/>
</dbReference>
<feature type="domain" description="HTH luxR-type" evidence="4">
    <location>
        <begin position="38"/>
        <end position="103"/>
    </location>
</feature>
<dbReference type="InterPro" id="IPR016032">
    <property type="entry name" value="Sig_transdc_resp-reg_C-effctor"/>
</dbReference>
<sequence>MIEGIKIVHRGEATVAPRLLIGLIGTFVRPARPRGFVPPGELSVLSERELRVLELIAHGLSNTQIAQEVGLSVSTVKNRVSDLFAKLGIRDRAQAVIVAYEAGLVRPGDGRP</sequence>
<protein>
    <recommendedName>
        <fullName evidence="4">HTH luxR-type domain-containing protein</fullName>
    </recommendedName>
</protein>
<dbReference type="Pfam" id="PF00196">
    <property type="entry name" value="GerE"/>
    <property type="match status" value="1"/>
</dbReference>
<organism evidence="5 6">
    <name type="scientific">Spongiactinospora gelatinilytica</name>
    <dbReference type="NCBI Taxonomy" id="2666298"/>
    <lineage>
        <taxon>Bacteria</taxon>
        <taxon>Bacillati</taxon>
        <taxon>Actinomycetota</taxon>
        <taxon>Actinomycetes</taxon>
        <taxon>Streptosporangiales</taxon>
        <taxon>Streptosporangiaceae</taxon>
        <taxon>Spongiactinospora</taxon>
    </lineage>
</organism>
<keyword evidence="6" id="KW-1185">Reference proteome</keyword>
<keyword evidence="3" id="KW-0804">Transcription</keyword>
<gene>
    <name evidence="5" type="ORF">C1I98_07145</name>
</gene>
<dbReference type="SMART" id="SM00421">
    <property type="entry name" value="HTH_LUXR"/>
    <property type="match status" value="1"/>
</dbReference>
<dbReference type="AlphaFoldDB" id="A0A2W2HP65"/>
<evidence type="ECO:0000259" key="4">
    <source>
        <dbReference type="PROSITE" id="PS50043"/>
    </source>
</evidence>
<dbReference type="Proteomes" id="UP000248544">
    <property type="component" value="Unassembled WGS sequence"/>
</dbReference>